<proteinExistence type="predicted"/>
<feature type="non-terminal residue" evidence="2">
    <location>
        <position position="1"/>
    </location>
</feature>
<keyword evidence="1" id="KW-1133">Transmembrane helix</keyword>
<sequence>WFLLADLIFVLLLIMFPSIITWLPSVMR</sequence>
<reference evidence="2" key="1">
    <citation type="journal article" date="2015" name="Nature">
        <title>Complex archaea that bridge the gap between prokaryotes and eukaryotes.</title>
        <authorList>
            <person name="Spang A."/>
            <person name="Saw J.H."/>
            <person name="Jorgensen S.L."/>
            <person name="Zaremba-Niedzwiedzka K."/>
            <person name="Martijn J."/>
            <person name="Lind A.E."/>
            <person name="van Eijk R."/>
            <person name="Schleper C."/>
            <person name="Guy L."/>
            <person name="Ettema T.J."/>
        </authorList>
    </citation>
    <scope>NUCLEOTIDE SEQUENCE</scope>
</reference>
<protein>
    <submittedName>
        <fullName evidence="2">Uncharacterized protein</fullName>
    </submittedName>
</protein>
<comment type="caution">
    <text evidence="2">The sequence shown here is derived from an EMBL/GenBank/DDBJ whole genome shotgun (WGS) entry which is preliminary data.</text>
</comment>
<keyword evidence="1" id="KW-0812">Transmembrane</keyword>
<gene>
    <name evidence="2" type="ORF">LCGC14_1837330</name>
</gene>
<organism evidence="2">
    <name type="scientific">marine sediment metagenome</name>
    <dbReference type="NCBI Taxonomy" id="412755"/>
    <lineage>
        <taxon>unclassified sequences</taxon>
        <taxon>metagenomes</taxon>
        <taxon>ecological metagenomes</taxon>
    </lineage>
</organism>
<dbReference type="EMBL" id="LAZR01018235">
    <property type="protein sequence ID" value="KKL97155.1"/>
    <property type="molecule type" value="Genomic_DNA"/>
</dbReference>
<accession>A0A0F9ITN5</accession>
<feature type="transmembrane region" description="Helical" evidence="1">
    <location>
        <begin position="6"/>
        <end position="23"/>
    </location>
</feature>
<evidence type="ECO:0000256" key="1">
    <source>
        <dbReference type="SAM" id="Phobius"/>
    </source>
</evidence>
<dbReference type="AlphaFoldDB" id="A0A0F9ITN5"/>
<keyword evidence="1" id="KW-0472">Membrane</keyword>
<name>A0A0F9ITN5_9ZZZZ</name>
<evidence type="ECO:0000313" key="2">
    <source>
        <dbReference type="EMBL" id="KKL97155.1"/>
    </source>
</evidence>